<dbReference type="EMBL" id="LDAU01000055">
    <property type="protein sequence ID" value="KRX09039.1"/>
    <property type="molecule type" value="Genomic_DNA"/>
</dbReference>
<organism evidence="1 2">
    <name type="scientific">Pseudocohnilembus persalinus</name>
    <name type="common">Ciliate</name>
    <dbReference type="NCBI Taxonomy" id="266149"/>
    <lineage>
        <taxon>Eukaryota</taxon>
        <taxon>Sar</taxon>
        <taxon>Alveolata</taxon>
        <taxon>Ciliophora</taxon>
        <taxon>Intramacronucleata</taxon>
        <taxon>Oligohymenophorea</taxon>
        <taxon>Scuticociliatia</taxon>
        <taxon>Philasterida</taxon>
        <taxon>Pseudocohnilembidae</taxon>
        <taxon>Pseudocohnilembus</taxon>
    </lineage>
</organism>
<dbReference type="InterPro" id="IPR009030">
    <property type="entry name" value="Growth_fac_rcpt_cys_sf"/>
</dbReference>
<evidence type="ECO:0000313" key="2">
    <source>
        <dbReference type="Proteomes" id="UP000054937"/>
    </source>
</evidence>
<gene>
    <name evidence="1" type="ORF">PPERSA_01926</name>
</gene>
<sequence length="179" mass="20383">MLYNLFTQFNYSQKLSQIFSQTYGQPQVFDNLSQTGSYLVLGDTGYCLSTVSQPVTYYLFGTNTKMCSDCNNVGCFTCLPLNTYQCTECRYSQITRNTSDCSCPIGSFENEYYTCEACPSQCNGDCIDREHCNGCKIEPYFQRLGEDCHCPIGSYHDENKGICLVPIMQQCYKKRTTIM</sequence>
<evidence type="ECO:0000313" key="1">
    <source>
        <dbReference type="EMBL" id="KRX09039.1"/>
    </source>
</evidence>
<name>A0A0V0R3G6_PSEPJ</name>
<dbReference type="SUPFAM" id="SSF57184">
    <property type="entry name" value="Growth factor receptor domain"/>
    <property type="match status" value="1"/>
</dbReference>
<accession>A0A0V0R3G6</accession>
<comment type="caution">
    <text evidence="1">The sequence shown here is derived from an EMBL/GenBank/DDBJ whole genome shotgun (WGS) entry which is preliminary data.</text>
</comment>
<protein>
    <submittedName>
        <fullName evidence="1">Insulin-like growth factor binding protein, N-terminal</fullName>
    </submittedName>
</protein>
<dbReference type="AlphaFoldDB" id="A0A0V0R3G6"/>
<dbReference type="InParanoid" id="A0A0V0R3G6"/>
<keyword evidence="2" id="KW-1185">Reference proteome</keyword>
<dbReference type="Proteomes" id="UP000054937">
    <property type="component" value="Unassembled WGS sequence"/>
</dbReference>
<reference evidence="1 2" key="1">
    <citation type="journal article" date="2015" name="Sci. Rep.">
        <title>Genome of the facultative scuticociliatosis pathogen Pseudocohnilembus persalinus provides insight into its virulence through horizontal gene transfer.</title>
        <authorList>
            <person name="Xiong J."/>
            <person name="Wang G."/>
            <person name="Cheng J."/>
            <person name="Tian M."/>
            <person name="Pan X."/>
            <person name="Warren A."/>
            <person name="Jiang C."/>
            <person name="Yuan D."/>
            <person name="Miao W."/>
        </authorList>
    </citation>
    <scope>NUCLEOTIDE SEQUENCE [LARGE SCALE GENOMIC DNA]</scope>
    <source>
        <strain evidence="1">36N120E</strain>
    </source>
</reference>
<proteinExistence type="predicted"/>